<evidence type="ECO:0000313" key="2">
    <source>
        <dbReference type="EMBL" id="RLM55969.1"/>
    </source>
</evidence>
<reference evidence="3" key="1">
    <citation type="journal article" date="2019" name="Nat. Commun.">
        <title>The genome of broomcorn millet.</title>
        <authorList>
            <person name="Zou C."/>
            <person name="Miki D."/>
            <person name="Li D."/>
            <person name="Tang Q."/>
            <person name="Xiao L."/>
            <person name="Rajput S."/>
            <person name="Deng P."/>
            <person name="Jia W."/>
            <person name="Huang R."/>
            <person name="Zhang M."/>
            <person name="Sun Y."/>
            <person name="Hu J."/>
            <person name="Fu X."/>
            <person name="Schnable P.S."/>
            <person name="Li F."/>
            <person name="Zhang H."/>
            <person name="Feng B."/>
            <person name="Zhu X."/>
            <person name="Liu R."/>
            <person name="Schnable J.C."/>
            <person name="Zhu J.-K."/>
            <person name="Zhang H."/>
        </authorList>
    </citation>
    <scope>NUCLEOTIDE SEQUENCE [LARGE SCALE GENOMIC DNA]</scope>
</reference>
<dbReference type="InterPro" id="IPR005174">
    <property type="entry name" value="KIB1-4_b-propeller"/>
</dbReference>
<organism evidence="2 3">
    <name type="scientific">Panicum miliaceum</name>
    <name type="common">Proso millet</name>
    <name type="synonym">Broomcorn millet</name>
    <dbReference type="NCBI Taxonomy" id="4540"/>
    <lineage>
        <taxon>Eukaryota</taxon>
        <taxon>Viridiplantae</taxon>
        <taxon>Streptophyta</taxon>
        <taxon>Embryophyta</taxon>
        <taxon>Tracheophyta</taxon>
        <taxon>Spermatophyta</taxon>
        <taxon>Magnoliopsida</taxon>
        <taxon>Liliopsida</taxon>
        <taxon>Poales</taxon>
        <taxon>Poaceae</taxon>
        <taxon>PACMAD clade</taxon>
        <taxon>Panicoideae</taxon>
        <taxon>Panicodae</taxon>
        <taxon>Paniceae</taxon>
        <taxon>Panicinae</taxon>
        <taxon>Panicum</taxon>
        <taxon>Panicum sect. Panicum</taxon>
    </lineage>
</organism>
<feature type="domain" description="KIB1-4 beta-propeller" evidence="1">
    <location>
        <begin position="18"/>
        <end position="257"/>
    </location>
</feature>
<dbReference type="OrthoDB" id="581290at2759"/>
<dbReference type="EMBL" id="PQIB02000018">
    <property type="protein sequence ID" value="RLM55969.1"/>
    <property type="molecule type" value="Genomic_DNA"/>
</dbReference>
<dbReference type="PANTHER" id="PTHR33110:SF144">
    <property type="entry name" value="OS01G0660700 PROTEIN"/>
    <property type="match status" value="1"/>
</dbReference>
<comment type="caution">
    <text evidence="2">The sequence shown here is derived from an EMBL/GenBank/DDBJ whole genome shotgun (WGS) entry which is preliminary data.</text>
</comment>
<proteinExistence type="predicted"/>
<dbReference type="STRING" id="4540.A0A3L6PG78"/>
<gene>
    <name evidence="2" type="ORF">C2845_PM10G19900</name>
</gene>
<dbReference type="PANTHER" id="PTHR33110">
    <property type="entry name" value="F-BOX/KELCH-REPEAT PROTEIN-RELATED"/>
    <property type="match status" value="1"/>
</dbReference>
<evidence type="ECO:0000313" key="3">
    <source>
        <dbReference type="Proteomes" id="UP000275267"/>
    </source>
</evidence>
<evidence type="ECO:0000259" key="1">
    <source>
        <dbReference type="Pfam" id="PF03478"/>
    </source>
</evidence>
<dbReference type="Pfam" id="PF03478">
    <property type="entry name" value="Beta-prop_KIB1-4"/>
    <property type="match status" value="1"/>
</dbReference>
<dbReference type="Proteomes" id="UP000275267">
    <property type="component" value="Unassembled WGS sequence"/>
</dbReference>
<sequence length="276" mass="30759">MSIAFPPSPTTLPTGLIRGSFPGGWVFLALEQGRGCCLLNLYIREREYLPALMRTPSPAIDCLIAIRCVTLSAAPSRDDVYFAAAITSGPANVAFWRPGAERWCLPVLLGQTEEQLSQWRMVLPRDPVEDILFFRGRLHRGFYTLDIEEQLVVYIPDTAGDDANSHDMLTIRVIRYTIQMDAATSDRVVLSRYLVESRGDLLMVHYLGSPQGFDVFSLQGEQSVVPGRVHATWRRCPYPTGRALFLGRGCSMAVETGAGSHVLMHSSADDESWFYP</sequence>
<protein>
    <recommendedName>
        <fullName evidence="1">KIB1-4 beta-propeller domain-containing protein</fullName>
    </recommendedName>
</protein>
<keyword evidence="3" id="KW-1185">Reference proteome</keyword>
<name>A0A3L6PG78_PANMI</name>
<dbReference type="AlphaFoldDB" id="A0A3L6PG78"/>
<accession>A0A3L6PG78</accession>